<dbReference type="EMBL" id="KZ678918">
    <property type="protein sequence ID" value="PSR74047.1"/>
    <property type="molecule type" value="Genomic_DNA"/>
</dbReference>
<gene>
    <name evidence="2" type="ORF">BD289DRAFT_448851</name>
</gene>
<reference evidence="2 3" key="1">
    <citation type="journal article" date="2018" name="Mycol. Prog.">
        <title>Coniella lustricola, a new species from submerged detritus.</title>
        <authorList>
            <person name="Raudabaugh D.B."/>
            <person name="Iturriaga T."/>
            <person name="Carver A."/>
            <person name="Mondo S."/>
            <person name="Pangilinan J."/>
            <person name="Lipzen A."/>
            <person name="He G."/>
            <person name="Amirebrahimi M."/>
            <person name="Grigoriev I.V."/>
            <person name="Miller A.N."/>
        </authorList>
    </citation>
    <scope>NUCLEOTIDE SEQUENCE [LARGE SCALE GENOMIC DNA]</scope>
    <source>
        <strain evidence="2 3">B22-T-1</strain>
    </source>
</reference>
<name>A0A2T2ZRV9_9PEZI</name>
<evidence type="ECO:0000256" key="1">
    <source>
        <dbReference type="SAM" id="SignalP"/>
    </source>
</evidence>
<evidence type="ECO:0000313" key="2">
    <source>
        <dbReference type="EMBL" id="PSR74047.1"/>
    </source>
</evidence>
<organism evidence="2 3">
    <name type="scientific">Coniella lustricola</name>
    <dbReference type="NCBI Taxonomy" id="2025994"/>
    <lineage>
        <taxon>Eukaryota</taxon>
        <taxon>Fungi</taxon>
        <taxon>Dikarya</taxon>
        <taxon>Ascomycota</taxon>
        <taxon>Pezizomycotina</taxon>
        <taxon>Sordariomycetes</taxon>
        <taxon>Sordariomycetidae</taxon>
        <taxon>Diaporthales</taxon>
        <taxon>Schizoparmaceae</taxon>
        <taxon>Coniella</taxon>
    </lineage>
</organism>
<dbReference type="AlphaFoldDB" id="A0A2T2ZRV9"/>
<feature type="chain" id="PRO_5015606175" description="Secreted protein" evidence="1">
    <location>
        <begin position="24"/>
        <end position="96"/>
    </location>
</feature>
<proteinExistence type="predicted"/>
<protein>
    <recommendedName>
        <fullName evidence="4">Secreted protein</fullName>
    </recommendedName>
</protein>
<dbReference type="InParanoid" id="A0A2T2ZRV9"/>
<dbReference type="Proteomes" id="UP000241462">
    <property type="component" value="Unassembled WGS sequence"/>
</dbReference>
<feature type="signal peptide" evidence="1">
    <location>
        <begin position="1"/>
        <end position="23"/>
    </location>
</feature>
<keyword evidence="3" id="KW-1185">Reference proteome</keyword>
<accession>A0A2T2ZRV9</accession>
<evidence type="ECO:0008006" key="4">
    <source>
        <dbReference type="Google" id="ProtNLM"/>
    </source>
</evidence>
<sequence length="96" mass="10604">MDRRVQPFLSFLLFFSAAPSVQQIASWCEILGRCIQSHLADRRYTCNAGQSLGTIVRPQKRGSAVSFDAHQALAYYRPAGRGHTGQSTVTCICQAQ</sequence>
<evidence type="ECO:0000313" key="3">
    <source>
        <dbReference type="Proteomes" id="UP000241462"/>
    </source>
</evidence>
<keyword evidence="1" id="KW-0732">Signal</keyword>